<feature type="transmembrane region" description="Helical" evidence="1">
    <location>
        <begin position="7"/>
        <end position="25"/>
    </location>
</feature>
<comment type="caution">
    <text evidence="2">The sequence shown here is derived from an EMBL/GenBank/DDBJ whole genome shotgun (WGS) entry which is preliminary data.</text>
</comment>
<accession>A0A0F5I106</accession>
<feature type="transmembrane region" description="Helical" evidence="1">
    <location>
        <begin position="31"/>
        <end position="50"/>
    </location>
</feature>
<sequence length="61" mass="6399">MKEIKWIFVLFAIAAAACMIGMGVAIGEESIIGLIACIVALIAVMGLGFSTKAKMRRAGKL</sequence>
<dbReference type="Pfam" id="PF17259">
    <property type="entry name" value="DUF5325"/>
    <property type="match status" value="1"/>
</dbReference>
<accession>A0A0F5IA82</accession>
<keyword evidence="1" id="KW-0812">Transmembrane</keyword>
<dbReference type="STRING" id="1221996.QY95_00069"/>
<name>A0A0F5I106_BACTR</name>
<dbReference type="AlphaFoldDB" id="A0A0F5I106"/>
<evidence type="ECO:0008006" key="4">
    <source>
        <dbReference type="Google" id="ProtNLM"/>
    </source>
</evidence>
<evidence type="ECO:0000313" key="2">
    <source>
        <dbReference type="EMBL" id="KKB42220.1"/>
    </source>
</evidence>
<keyword evidence="3" id="KW-1185">Reference proteome</keyword>
<dbReference type="InterPro" id="IPR035211">
    <property type="entry name" value="DUF5325"/>
</dbReference>
<proteinExistence type="predicted"/>
<evidence type="ECO:0000256" key="1">
    <source>
        <dbReference type="SAM" id="Phobius"/>
    </source>
</evidence>
<dbReference type="OrthoDB" id="2679959at2"/>
<dbReference type="Proteomes" id="UP000031563">
    <property type="component" value="Unassembled WGS sequence"/>
</dbReference>
<keyword evidence="1" id="KW-1133">Transmembrane helix</keyword>
<gene>
    <name evidence="2" type="ORF">QY95_00069</name>
</gene>
<organism evidence="2 3">
    <name type="scientific">Bacillus thermotolerans</name>
    <name type="common">Quasibacillus thermotolerans</name>
    <dbReference type="NCBI Taxonomy" id="1221996"/>
    <lineage>
        <taxon>Bacteria</taxon>
        <taxon>Bacillati</taxon>
        <taxon>Bacillota</taxon>
        <taxon>Bacilli</taxon>
        <taxon>Bacillales</taxon>
        <taxon>Bacillaceae</taxon>
        <taxon>Bacillus</taxon>
    </lineage>
</organism>
<reference evidence="2" key="1">
    <citation type="submission" date="2015-02" db="EMBL/GenBank/DDBJ databases">
        <title>Genome Assembly of Bacillaceae bacterium MTCC 8252.</title>
        <authorList>
            <person name="Verma A."/>
            <person name="Khatri I."/>
            <person name="Mual P."/>
            <person name="Subramanian S."/>
            <person name="Krishnamurthi S."/>
        </authorList>
    </citation>
    <scope>NUCLEOTIDE SEQUENCE [LARGE SCALE GENOMIC DNA]</scope>
    <source>
        <strain evidence="2">MTCC 8252</strain>
    </source>
</reference>
<keyword evidence="1" id="KW-0472">Membrane</keyword>
<protein>
    <recommendedName>
        <fullName evidence="4">YlaF family protein</fullName>
    </recommendedName>
</protein>
<evidence type="ECO:0000313" key="3">
    <source>
        <dbReference type="Proteomes" id="UP000031563"/>
    </source>
</evidence>
<dbReference type="PROSITE" id="PS51257">
    <property type="entry name" value="PROKAR_LIPOPROTEIN"/>
    <property type="match status" value="1"/>
</dbReference>
<dbReference type="RefSeq" id="WP_039231863.1">
    <property type="nucleotide sequence ID" value="NZ_JWIQ02000031.1"/>
</dbReference>
<dbReference type="EMBL" id="JWIR02000012">
    <property type="protein sequence ID" value="KKB42220.1"/>
    <property type="molecule type" value="Genomic_DNA"/>
</dbReference>